<keyword evidence="2" id="KW-0805">Transcription regulation</keyword>
<gene>
    <name evidence="8" type="primary">devR</name>
    <name evidence="8" type="ORF">NITINOP_1353</name>
</gene>
<keyword evidence="4" id="KW-0804">Transcription</keyword>
<keyword evidence="3" id="KW-0238">DNA-binding</keyword>
<dbReference type="SUPFAM" id="SSF46894">
    <property type="entry name" value="C-terminal effector domain of the bipartite response regulators"/>
    <property type="match status" value="1"/>
</dbReference>
<dbReference type="GO" id="GO:0000160">
    <property type="term" value="P:phosphorelay signal transduction system"/>
    <property type="evidence" value="ECO:0007669"/>
    <property type="project" value="InterPro"/>
</dbReference>
<dbReference type="PRINTS" id="PR00038">
    <property type="entry name" value="HTHLUXR"/>
</dbReference>
<dbReference type="STRING" id="1715989.NITINOP_1353"/>
<dbReference type="InterPro" id="IPR000792">
    <property type="entry name" value="Tscrpt_reg_LuxR_C"/>
</dbReference>
<dbReference type="CDD" id="cd17535">
    <property type="entry name" value="REC_NarL-like"/>
    <property type="match status" value="1"/>
</dbReference>
<dbReference type="Pfam" id="PF00196">
    <property type="entry name" value="GerE"/>
    <property type="match status" value="1"/>
</dbReference>
<dbReference type="PROSITE" id="PS00622">
    <property type="entry name" value="HTH_LUXR_1"/>
    <property type="match status" value="1"/>
</dbReference>
<dbReference type="SMART" id="SM00421">
    <property type="entry name" value="HTH_LUXR"/>
    <property type="match status" value="1"/>
</dbReference>
<dbReference type="Pfam" id="PF00072">
    <property type="entry name" value="Response_reg"/>
    <property type="match status" value="1"/>
</dbReference>
<dbReference type="GO" id="GO:0003677">
    <property type="term" value="F:DNA binding"/>
    <property type="evidence" value="ECO:0007669"/>
    <property type="project" value="UniProtKB-KW"/>
</dbReference>
<feature type="domain" description="HTH luxR-type" evidence="6">
    <location>
        <begin position="141"/>
        <end position="206"/>
    </location>
</feature>
<dbReference type="PANTHER" id="PTHR43214:SF24">
    <property type="entry name" value="TRANSCRIPTIONAL REGULATORY PROTEIN NARL-RELATED"/>
    <property type="match status" value="1"/>
</dbReference>
<dbReference type="EMBL" id="LN885086">
    <property type="protein sequence ID" value="CUQ66328.1"/>
    <property type="molecule type" value="Genomic_DNA"/>
</dbReference>
<organism evidence="8 9">
    <name type="scientific">Candidatus Nitrospira inopinata</name>
    <dbReference type="NCBI Taxonomy" id="1715989"/>
    <lineage>
        <taxon>Bacteria</taxon>
        <taxon>Pseudomonadati</taxon>
        <taxon>Nitrospirota</taxon>
        <taxon>Nitrospiria</taxon>
        <taxon>Nitrospirales</taxon>
        <taxon>Nitrospiraceae</taxon>
        <taxon>Nitrospira</taxon>
    </lineage>
</organism>
<dbReference type="KEGG" id="nio:NITINOP_1353"/>
<dbReference type="InterPro" id="IPR001789">
    <property type="entry name" value="Sig_transdc_resp-reg_receiver"/>
</dbReference>
<name>A0A0S4KT16_9BACT</name>
<feature type="domain" description="Response regulatory" evidence="7">
    <location>
        <begin position="1"/>
        <end position="115"/>
    </location>
</feature>
<feature type="modified residue" description="4-aspartylphosphate" evidence="5">
    <location>
        <position position="50"/>
    </location>
</feature>
<dbReference type="InterPro" id="IPR011006">
    <property type="entry name" value="CheY-like_superfamily"/>
</dbReference>
<dbReference type="InterPro" id="IPR058245">
    <property type="entry name" value="NreC/VraR/RcsB-like_REC"/>
</dbReference>
<dbReference type="PROSITE" id="PS50043">
    <property type="entry name" value="HTH_LUXR_2"/>
    <property type="match status" value="1"/>
</dbReference>
<dbReference type="SUPFAM" id="SSF52172">
    <property type="entry name" value="CheY-like"/>
    <property type="match status" value="1"/>
</dbReference>
<evidence type="ECO:0000256" key="5">
    <source>
        <dbReference type="PROSITE-ProRule" id="PRU00169"/>
    </source>
</evidence>
<dbReference type="PANTHER" id="PTHR43214">
    <property type="entry name" value="TWO-COMPONENT RESPONSE REGULATOR"/>
    <property type="match status" value="1"/>
</dbReference>
<dbReference type="InterPro" id="IPR039420">
    <property type="entry name" value="WalR-like"/>
</dbReference>
<evidence type="ECO:0000313" key="8">
    <source>
        <dbReference type="EMBL" id="CUQ66328.1"/>
    </source>
</evidence>
<evidence type="ECO:0000256" key="2">
    <source>
        <dbReference type="ARBA" id="ARBA00023015"/>
    </source>
</evidence>
<dbReference type="InterPro" id="IPR016032">
    <property type="entry name" value="Sig_transdc_resp-reg_C-effctor"/>
</dbReference>
<evidence type="ECO:0000259" key="7">
    <source>
        <dbReference type="PROSITE" id="PS50110"/>
    </source>
</evidence>
<evidence type="ECO:0000256" key="4">
    <source>
        <dbReference type="ARBA" id="ARBA00023163"/>
    </source>
</evidence>
<keyword evidence="1 5" id="KW-0597">Phosphoprotein</keyword>
<dbReference type="AlphaFoldDB" id="A0A0S4KT16"/>
<dbReference type="Gene3D" id="3.40.50.2300">
    <property type="match status" value="1"/>
</dbReference>
<dbReference type="PROSITE" id="PS50110">
    <property type="entry name" value="RESPONSE_REGULATORY"/>
    <property type="match status" value="1"/>
</dbReference>
<reference evidence="9" key="1">
    <citation type="submission" date="2015-09" db="EMBL/GenBank/DDBJ databases">
        <authorList>
            <person name="Daims H."/>
        </authorList>
    </citation>
    <scope>NUCLEOTIDE SEQUENCE [LARGE SCALE GENOMIC DNA]</scope>
</reference>
<dbReference type="Proteomes" id="UP000066284">
    <property type="component" value="Chromosome 1"/>
</dbReference>
<evidence type="ECO:0000256" key="3">
    <source>
        <dbReference type="ARBA" id="ARBA00023125"/>
    </source>
</evidence>
<keyword evidence="9" id="KW-1185">Reference proteome</keyword>
<sequence length="230" mass="24807">MIVDDHEVVRIGLRAVLDLTPGIVVVGQTALMREATSLCLRLKPDLALLDIRLPDGSGVDAARDILACSPRTKILFLTSFADDHTVTEAILSGAHGYLLKDISSDALVRAIRIIASGQAFVDPRLTTPSLPWIKSRRSIASQAGRPLLSPQEKRLLPLVAKGLTNREIAGILRLSEKTVKNYLARICTKLKIGRRSQLAAFYAASFKGSGGSLAFSPAQGFVASTDNMFE</sequence>
<dbReference type="SMART" id="SM00448">
    <property type="entry name" value="REC"/>
    <property type="match status" value="1"/>
</dbReference>
<protein>
    <submittedName>
        <fullName evidence="8">Transcriptional regulatory protein DevR (DosR)</fullName>
    </submittedName>
</protein>
<evidence type="ECO:0000313" key="9">
    <source>
        <dbReference type="Proteomes" id="UP000066284"/>
    </source>
</evidence>
<evidence type="ECO:0000259" key="6">
    <source>
        <dbReference type="PROSITE" id="PS50043"/>
    </source>
</evidence>
<accession>A0A0S4KT16</accession>
<dbReference type="CDD" id="cd06170">
    <property type="entry name" value="LuxR_C_like"/>
    <property type="match status" value="1"/>
</dbReference>
<evidence type="ECO:0000256" key="1">
    <source>
        <dbReference type="ARBA" id="ARBA00022553"/>
    </source>
</evidence>
<dbReference type="GO" id="GO:0006355">
    <property type="term" value="P:regulation of DNA-templated transcription"/>
    <property type="evidence" value="ECO:0007669"/>
    <property type="project" value="InterPro"/>
</dbReference>
<proteinExistence type="predicted"/>